<dbReference type="PANTHER" id="PTHR43639:SF1">
    <property type="entry name" value="SHORT-CHAIN DEHYDROGENASE_REDUCTASE FAMILY PROTEIN"/>
    <property type="match status" value="1"/>
</dbReference>
<keyword evidence="2" id="KW-0560">Oxidoreductase</keyword>
<dbReference type="PRINTS" id="PR00080">
    <property type="entry name" value="SDRFAMILY"/>
</dbReference>
<evidence type="ECO:0000256" key="1">
    <source>
        <dbReference type="ARBA" id="ARBA00006484"/>
    </source>
</evidence>
<comment type="similarity">
    <text evidence="1">Belongs to the short-chain dehydrogenases/reductases (SDR) family.</text>
</comment>
<dbReference type="AlphaFoldDB" id="A0A127K4Z6"/>
<name>A0A127K4Z6_9RHOO</name>
<evidence type="ECO:0000313" key="3">
    <source>
        <dbReference type="EMBL" id="AMO37026.1"/>
    </source>
</evidence>
<evidence type="ECO:0000256" key="2">
    <source>
        <dbReference type="ARBA" id="ARBA00023002"/>
    </source>
</evidence>
<dbReference type="Pfam" id="PF13561">
    <property type="entry name" value="adh_short_C2"/>
    <property type="match status" value="1"/>
</dbReference>
<dbReference type="STRING" id="1134435.AC731_008715"/>
<protein>
    <submittedName>
        <fullName evidence="3">Short-chain dehydrogenase</fullName>
    </submittedName>
</protein>
<dbReference type="InterPro" id="IPR036291">
    <property type="entry name" value="NAD(P)-bd_dom_sf"/>
</dbReference>
<dbReference type="PANTHER" id="PTHR43639">
    <property type="entry name" value="OXIDOREDUCTASE, SHORT-CHAIN DEHYDROGENASE/REDUCTASE FAMILY (AFU_ORTHOLOGUE AFUA_5G02870)"/>
    <property type="match status" value="1"/>
</dbReference>
<gene>
    <name evidence="3" type="ORF">AC731_008715</name>
</gene>
<dbReference type="SUPFAM" id="SSF51735">
    <property type="entry name" value="NAD(P)-binding Rossmann-fold domains"/>
    <property type="match status" value="1"/>
</dbReference>
<dbReference type="InterPro" id="IPR002347">
    <property type="entry name" value="SDR_fam"/>
</dbReference>
<dbReference type="Gene3D" id="3.40.50.720">
    <property type="entry name" value="NAD(P)-binding Rossmann-like Domain"/>
    <property type="match status" value="1"/>
</dbReference>
<dbReference type="GO" id="GO:0016491">
    <property type="term" value="F:oxidoreductase activity"/>
    <property type="evidence" value="ECO:0007669"/>
    <property type="project" value="UniProtKB-KW"/>
</dbReference>
<accession>A0A127K4Z6</accession>
<reference evidence="4" key="1">
    <citation type="submission" date="2016-03" db="EMBL/GenBank/DDBJ databases">
        <authorList>
            <person name="Ma C."/>
            <person name="Zhou S."/>
            <person name="Yang G."/>
        </authorList>
    </citation>
    <scope>NUCLEOTIDE SEQUENCE [LARGE SCALE GENOMIC DNA]</scope>
    <source>
        <strain evidence="4">SgZ-1</strain>
    </source>
</reference>
<dbReference type="FunFam" id="3.40.50.720:FF:000084">
    <property type="entry name" value="Short-chain dehydrogenase reductase"/>
    <property type="match status" value="1"/>
</dbReference>
<dbReference type="PRINTS" id="PR00081">
    <property type="entry name" value="GDHRDH"/>
</dbReference>
<dbReference type="RefSeq" id="WP_048705247.1">
    <property type="nucleotide sequence ID" value="NZ_CP014646.1"/>
</dbReference>
<dbReference type="Proteomes" id="UP000036902">
    <property type="component" value="Chromosome"/>
</dbReference>
<dbReference type="KEGG" id="thu:AC731_008715"/>
<evidence type="ECO:0000313" key="4">
    <source>
        <dbReference type="Proteomes" id="UP000036902"/>
    </source>
</evidence>
<organism evidence="3 4">
    <name type="scientific">Thauera humireducens</name>
    <dbReference type="NCBI Taxonomy" id="1134435"/>
    <lineage>
        <taxon>Bacteria</taxon>
        <taxon>Pseudomonadati</taxon>
        <taxon>Pseudomonadota</taxon>
        <taxon>Betaproteobacteria</taxon>
        <taxon>Rhodocyclales</taxon>
        <taxon>Zoogloeaceae</taxon>
        <taxon>Thauera</taxon>
    </lineage>
</organism>
<proteinExistence type="inferred from homology"/>
<dbReference type="CDD" id="cd05233">
    <property type="entry name" value="SDR_c"/>
    <property type="match status" value="1"/>
</dbReference>
<keyword evidence="4" id="KW-1185">Reference proteome</keyword>
<dbReference type="EMBL" id="CP014646">
    <property type="protein sequence ID" value="AMO37026.1"/>
    <property type="molecule type" value="Genomic_DNA"/>
</dbReference>
<sequence length="279" mass="30251">MLDFDKRTILVTGGGAGIGRATVEKFARLKAKVRVIESDAARAADVEAWLVSQGDGHKVFRGDVTRADDVRRVFAELAATDGALDVLVNNVGDSLQLAKPFEDYSDEDIDRLYGANLRHVFEVTRSALPLLKRHRSPTASIVNLSTIEGFRGVPNLAVYSTFKTALAGFTRSLAVELGRHAIRVNQVAPEATETAQLPLSQFIKAEYAERVSDWVPLGRYGKAEEIADAVIYLASDMASWVSGTTLHVDGGALAASGWYRTPQGGWTIAPVIETNGFNF</sequence>